<organism evidence="2 3">
    <name type="scientific">Pseudomonas jessenii</name>
    <dbReference type="NCBI Taxonomy" id="77298"/>
    <lineage>
        <taxon>Bacteria</taxon>
        <taxon>Pseudomonadati</taxon>
        <taxon>Pseudomonadota</taxon>
        <taxon>Gammaproteobacteria</taxon>
        <taxon>Pseudomonadales</taxon>
        <taxon>Pseudomonadaceae</taxon>
        <taxon>Pseudomonas</taxon>
    </lineage>
</organism>
<dbReference type="EMBL" id="FNTC01000002">
    <property type="protein sequence ID" value="SEC24506.1"/>
    <property type="molecule type" value="Genomic_DNA"/>
</dbReference>
<evidence type="ECO:0000313" key="3">
    <source>
        <dbReference type="Proteomes" id="UP000198542"/>
    </source>
</evidence>
<protein>
    <submittedName>
        <fullName evidence="2">DNA-binding transcriptional regulator, ArsR family</fullName>
    </submittedName>
</protein>
<dbReference type="NCBIfam" id="NF033788">
    <property type="entry name" value="HTH_metalloreg"/>
    <property type="match status" value="1"/>
</dbReference>
<proteinExistence type="predicted"/>
<evidence type="ECO:0000259" key="1">
    <source>
        <dbReference type="PROSITE" id="PS50987"/>
    </source>
</evidence>
<dbReference type="PRINTS" id="PR00778">
    <property type="entry name" value="HTHARSR"/>
</dbReference>
<dbReference type="PANTHER" id="PTHR39168">
    <property type="entry name" value="TRANSCRIPTIONAL REGULATOR-RELATED"/>
    <property type="match status" value="1"/>
</dbReference>
<dbReference type="RefSeq" id="WP_090454953.1">
    <property type="nucleotide sequence ID" value="NZ_FNTC01000002.1"/>
</dbReference>
<dbReference type="GO" id="GO:0032791">
    <property type="term" value="F:lead ion binding"/>
    <property type="evidence" value="ECO:0007669"/>
    <property type="project" value="TreeGrafter"/>
</dbReference>
<dbReference type="GO" id="GO:0003700">
    <property type="term" value="F:DNA-binding transcription factor activity"/>
    <property type="evidence" value="ECO:0007669"/>
    <property type="project" value="InterPro"/>
</dbReference>
<reference evidence="3" key="1">
    <citation type="submission" date="2016-10" db="EMBL/GenBank/DDBJ databases">
        <authorList>
            <person name="Varghese N."/>
            <person name="Submissions S."/>
        </authorList>
    </citation>
    <scope>NUCLEOTIDE SEQUENCE [LARGE SCALE GENOMIC DNA]</scope>
    <source>
        <strain evidence="3">BS3660</strain>
    </source>
</reference>
<dbReference type="GO" id="GO:0097063">
    <property type="term" value="F:cadmium ion sensor activity"/>
    <property type="evidence" value="ECO:0007669"/>
    <property type="project" value="TreeGrafter"/>
</dbReference>
<keyword evidence="3" id="KW-1185">Reference proteome</keyword>
<keyword evidence="2" id="KW-0238">DNA-binding</keyword>
<dbReference type="GO" id="GO:0003677">
    <property type="term" value="F:DNA binding"/>
    <property type="evidence" value="ECO:0007669"/>
    <property type="project" value="UniProtKB-KW"/>
</dbReference>
<dbReference type="InterPro" id="IPR052543">
    <property type="entry name" value="HTH_Metal-responsive_Reg"/>
</dbReference>
<dbReference type="InterPro" id="IPR036390">
    <property type="entry name" value="WH_DNA-bd_sf"/>
</dbReference>
<dbReference type="SMART" id="SM00418">
    <property type="entry name" value="HTH_ARSR"/>
    <property type="match status" value="1"/>
</dbReference>
<dbReference type="InterPro" id="IPR001845">
    <property type="entry name" value="HTH_ArsR_DNA-bd_dom"/>
</dbReference>
<accession>A0A231GSC7</accession>
<dbReference type="PANTHER" id="PTHR39168:SF1">
    <property type="entry name" value="TRANSCRIPTIONAL REGULATORY PROTEIN"/>
    <property type="match status" value="1"/>
</dbReference>
<evidence type="ECO:0000313" key="2">
    <source>
        <dbReference type="EMBL" id="SEC24506.1"/>
    </source>
</evidence>
<name>A0A231GSC7_PSEJE</name>
<dbReference type="Gene3D" id="1.10.10.10">
    <property type="entry name" value="Winged helix-like DNA-binding domain superfamily/Winged helix DNA-binding domain"/>
    <property type="match status" value="1"/>
</dbReference>
<feature type="domain" description="HTH arsR-type" evidence="1">
    <location>
        <begin position="2"/>
        <end position="97"/>
    </location>
</feature>
<dbReference type="CDD" id="cd00090">
    <property type="entry name" value="HTH_ARSR"/>
    <property type="match status" value="1"/>
</dbReference>
<dbReference type="SUPFAM" id="SSF46785">
    <property type="entry name" value="Winged helix' DNA-binding domain"/>
    <property type="match status" value="1"/>
</dbReference>
<dbReference type="GO" id="GO:0010288">
    <property type="term" value="P:response to lead ion"/>
    <property type="evidence" value="ECO:0007669"/>
    <property type="project" value="TreeGrafter"/>
</dbReference>
<sequence>MSAEQHDIGVSQVAAAIAEPARTKILCSLMDGHARTSTELAAVAEVSASTASAHLAKLKELALVRLHVQGRHRYYSLADKRVAQALEALMVIGQNTAPSFRARTPDRLQFARTCYDHMAGTLAVLLHDRMLEAGWLEETDEQAYRLSDSGTAMFQGLGIETQDLSTLRRRFACPCLDWSMRRPHLGGSLGAALLQTALKRKWVTQDLDSRALVLTALGRKEFGRRFGIGLPLVVEGNVKVSKIAAGSAEFGNIR</sequence>
<dbReference type="PROSITE" id="PS50987">
    <property type="entry name" value="HTH_ARSR_2"/>
    <property type="match status" value="1"/>
</dbReference>
<gene>
    <name evidence="2" type="ORF">SAMN04490187_3677</name>
</gene>
<dbReference type="Proteomes" id="UP000198542">
    <property type="component" value="Unassembled WGS sequence"/>
</dbReference>
<dbReference type="GO" id="GO:0046686">
    <property type="term" value="P:response to cadmium ion"/>
    <property type="evidence" value="ECO:0007669"/>
    <property type="project" value="TreeGrafter"/>
</dbReference>
<dbReference type="InterPro" id="IPR036388">
    <property type="entry name" value="WH-like_DNA-bd_sf"/>
</dbReference>
<dbReference type="AlphaFoldDB" id="A0A231GSC7"/>
<dbReference type="Pfam" id="PF01022">
    <property type="entry name" value="HTH_5"/>
    <property type="match status" value="1"/>
</dbReference>
<dbReference type="InterPro" id="IPR011991">
    <property type="entry name" value="ArsR-like_HTH"/>
</dbReference>